<dbReference type="Proteomes" id="UP000195859">
    <property type="component" value="Unassembled WGS sequence"/>
</dbReference>
<feature type="domain" description="AAA+ ATPase" evidence="1">
    <location>
        <begin position="140"/>
        <end position="280"/>
    </location>
</feature>
<dbReference type="Proteomes" id="UP000196293">
    <property type="component" value="Unassembled WGS sequence"/>
</dbReference>
<name>A0A1Y4W2D9_9LACO</name>
<dbReference type="SMART" id="SM00382">
    <property type="entry name" value="AAA"/>
    <property type="match status" value="1"/>
</dbReference>
<dbReference type="EMBL" id="NFLZ01000017">
    <property type="protein sequence ID" value="OUQ75524.1"/>
    <property type="molecule type" value="Genomic_DNA"/>
</dbReference>
<evidence type="ECO:0000313" key="5">
    <source>
        <dbReference type="Proteomes" id="UP000196293"/>
    </source>
</evidence>
<dbReference type="Gene3D" id="3.40.50.300">
    <property type="entry name" value="P-loop containing nucleotide triphosphate hydrolases"/>
    <property type="match status" value="1"/>
</dbReference>
<keyword evidence="3" id="KW-0067">ATP-binding</keyword>
<protein>
    <submittedName>
        <fullName evidence="3">ATP-binding protein</fullName>
    </submittedName>
</protein>
<dbReference type="InterPro" id="IPR027417">
    <property type="entry name" value="P-loop_NTPase"/>
</dbReference>
<dbReference type="EMBL" id="NFLS01000001">
    <property type="protein sequence ID" value="OUQ58246.1"/>
    <property type="molecule type" value="Genomic_DNA"/>
</dbReference>
<keyword evidence="3" id="KW-0547">Nucleotide-binding</keyword>
<dbReference type="PANTHER" id="PTHR30050:SF4">
    <property type="entry name" value="ATP-BINDING PROTEIN RV3427C IN INSERTION SEQUENCE-RELATED"/>
    <property type="match status" value="1"/>
</dbReference>
<dbReference type="InterPro" id="IPR002611">
    <property type="entry name" value="IstB_ATP-bd"/>
</dbReference>
<dbReference type="PANTHER" id="PTHR30050">
    <property type="entry name" value="CHROMOSOMAL REPLICATION INITIATOR PROTEIN DNAA"/>
    <property type="match status" value="1"/>
</dbReference>
<dbReference type="Pfam" id="PF01695">
    <property type="entry name" value="IstB_IS21"/>
    <property type="match status" value="1"/>
</dbReference>
<dbReference type="CDD" id="cd00009">
    <property type="entry name" value="AAA"/>
    <property type="match status" value="1"/>
</dbReference>
<evidence type="ECO:0000259" key="1">
    <source>
        <dbReference type="SMART" id="SM00382"/>
    </source>
</evidence>
<dbReference type="InterPro" id="IPR003593">
    <property type="entry name" value="AAA+_ATPase"/>
</dbReference>
<keyword evidence="5" id="KW-1185">Reference proteome</keyword>
<dbReference type="SUPFAM" id="SSF52540">
    <property type="entry name" value="P-loop containing nucleoside triphosphate hydrolases"/>
    <property type="match status" value="1"/>
</dbReference>
<organism evidence="3 4">
    <name type="scientific">Lactobacillus gallinarum</name>
    <dbReference type="NCBI Taxonomy" id="52242"/>
    <lineage>
        <taxon>Bacteria</taxon>
        <taxon>Bacillati</taxon>
        <taxon>Bacillota</taxon>
        <taxon>Bacilli</taxon>
        <taxon>Lactobacillales</taxon>
        <taxon>Lactobacillaceae</taxon>
        <taxon>Lactobacillus</taxon>
    </lineage>
</organism>
<dbReference type="AlphaFoldDB" id="A0A1Y4W2D9"/>
<dbReference type="GO" id="GO:0006260">
    <property type="term" value="P:DNA replication"/>
    <property type="evidence" value="ECO:0007669"/>
    <property type="project" value="TreeGrafter"/>
</dbReference>
<reference evidence="4 5" key="1">
    <citation type="submission" date="2017-04" db="EMBL/GenBank/DDBJ databases">
        <title>Function of individual gut microbiota members based on whole genome sequencing of pure cultures obtained from chicken caecum.</title>
        <authorList>
            <person name="Medvecky M."/>
            <person name="Cejkova D."/>
            <person name="Polansky O."/>
            <person name="Karasova D."/>
            <person name="Kubasova T."/>
            <person name="Cizek A."/>
            <person name="Rychlik I."/>
        </authorList>
    </citation>
    <scope>NUCLEOTIDE SEQUENCE [LARGE SCALE GENOMIC DNA]</scope>
    <source>
        <strain evidence="4">An101</strain>
        <strain evidence="5">An115</strain>
    </source>
</reference>
<sequence>MQGLSDIRIKTKKVTDKCPIHGINLIVDSYGKGEPFCLKCTQEKVKKEQQDLVSSFKTRQVKEVLTTRSLVSDPDDFKNTFANFKAEKGSKEAQVGNGTYLIAKEFIDNPSHKYKDFWIKKENRERKRKKMELLPLEHGKPLTALLYGTPGEGKSHLAMAMLNEINKKSDQKCLFIDISTLFRKIYESKQNPNSWWTEFNAQKLLTGVDVLVLDDLGSESSMTSVTTNATQFRQDILKQIFDNQKRLIVTTNLTLQQLKEVYNPKIVSRLLSDSNGRRIDFSGISDKRGL</sequence>
<reference evidence="3" key="2">
    <citation type="journal article" date="2018" name="BMC Genomics">
        <title>Whole genome sequencing and function prediction of 133 gut anaerobes isolated from chicken caecum in pure cultures.</title>
        <authorList>
            <person name="Medvecky M."/>
            <person name="Cejkova D."/>
            <person name="Polansky O."/>
            <person name="Karasova D."/>
            <person name="Kubasova T."/>
            <person name="Cizek A."/>
            <person name="Rychlik I."/>
        </authorList>
    </citation>
    <scope>NUCLEOTIDE SEQUENCE</scope>
    <source>
        <strain evidence="3">An101</strain>
        <strain evidence="2">An115</strain>
    </source>
</reference>
<accession>A0A1Y4W2D9</accession>
<evidence type="ECO:0000313" key="2">
    <source>
        <dbReference type="EMBL" id="OUQ58246.1"/>
    </source>
</evidence>
<dbReference type="RefSeq" id="WP_087175683.1">
    <property type="nucleotide sequence ID" value="NZ_NFLS01000001.1"/>
</dbReference>
<dbReference type="GO" id="GO:0005524">
    <property type="term" value="F:ATP binding"/>
    <property type="evidence" value="ECO:0007669"/>
    <property type="project" value="UniProtKB-KW"/>
</dbReference>
<evidence type="ECO:0000313" key="4">
    <source>
        <dbReference type="Proteomes" id="UP000195859"/>
    </source>
</evidence>
<evidence type="ECO:0000313" key="3">
    <source>
        <dbReference type="EMBL" id="OUQ75524.1"/>
    </source>
</evidence>
<gene>
    <name evidence="3" type="ORF">B5E44_07110</name>
    <name evidence="2" type="ORF">B5E59_00575</name>
</gene>
<proteinExistence type="predicted"/>
<comment type="caution">
    <text evidence="3">The sequence shown here is derived from an EMBL/GenBank/DDBJ whole genome shotgun (WGS) entry which is preliminary data.</text>
</comment>